<reference evidence="6 7" key="1">
    <citation type="submission" date="2022-12" db="EMBL/GenBank/DDBJ databases">
        <title>Streptococcus alactolyticus LGM, complete genome.</title>
        <authorList>
            <person name="Liu Z."/>
            <person name="Mu C."/>
            <person name="Zhu W."/>
        </authorList>
    </citation>
    <scope>NUCLEOTIDE SEQUENCE [LARGE SCALE GENOMIC DNA]</scope>
    <source>
        <strain evidence="6 7">LGM</strain>
    </source>
</reference>
<feature type="transmembrane region" description="Helical" evidence="5">
    <location>
        <begin position="92"/>
        <end position="114"/>
    </location>
</feature>
<comment type="subcellular location">
    <subcellularLocation>
        <location evidence="1">Membrane</location>
        <topology evidence="1">Multi-pass membrane protein</topology>
    </subcellularLocation>
</comment>
<keyword evidence="3 5" id="KW-1133">Transmembrane helix</keyword>
<evidence type="ECO:0000256" key="3">
    <source>
        <dbReference type="ARBA" id="ARBA00022989"/>
    </source>
</evidence>
<evidence type="ECO:0000256" key="2">
    <source>
        <dbReference type="ARBA" id="ARBA00022692"/>
    </source>
</evidence>
<evidence type="ECO:0000256" key="4">
    <source>
        <dbReference type="ARBA" id="ARBA00023136"/>
    </source>
</evidence>
<dbReference type="PANTHER" id="PTHR43847">
    <property type="entry name" value="BLL3993 PROTEIN"/>
    <property type="match status" value="1"/>
</dbReference>
<dbReference type="EMBL" id="CP114883">
    <property type="protein sequence ID" value="WBB05632.1"/>
    <property type="molecule type" value="Genomic_DNA"/>
</dbReference>
<organism evidence="6 7">
    <name type="scientific">Streptococcus alactolyticus</name>
    <dbReference type="NCBI Taxonomy" id="29389"/>
    <lineage>
        <taxon>Bacteria</taxon>
        <taxon>Bacillati</taxon>
        <taxon>Bacillota</taxon>
        <taxon>Bacilli</taxon>
        <taxon>Lactobacillales</taxon>
        <taxon>Streptococcaceae</taxon>
        <taxon>Streptococcus</taxon>
    </lineage>
</organism>
<keyword evidence="4 5" id="KW-0472">Membrane</keyword>
<dbReference type="InterPro" id="IPR007269">
    <property type="entry name" value="ICMT_MeTrfase"/>
</dbReference>
<gene>
    <name evidence="6" type="ORF">O6R09_04775</name>
</gene>
<evidence type="ECO:0000256" key="5">
    <source>
        <dbReference type="SAM" id="Phobius"/>
    </source>
</evidence>
<accession>A0ABY7LVJ4</accession>
<protein>
    <submittedName>
        <fullName evidence="6">Isoprenylcysteine carboxylmethyltransferase family protein</fullName>
    </submittedName>
</protein>
<dbReference type="RefSeq" id="WP_269725436.1">
    <property type="nucleotide sequence ID" value="NZ_CP114883.1"/>
</dbReference>
<sequence>MTFTLCLSALLKFLLGVVLVAALLFIPAGTLNYPNAILLMVILFVPMFLAGLVLMVKNPDLLRRRLKVKEEQKVINTGLYGLVRHPMYSATIILFLTMPLVLGSLIAFLVFLPYPIMIIKRLKNEEQVLSKELTGYTEYQKKVRYRLIPYIW</sequence>
<keyword evidence="7" id="KW-1185">Reference proteome</keyword>
<keyword evidence="2 5" id="KW-0812">Transmembrane</keyword>
<dbReference type="Gene3D" id="1.20.120.1630">
    <property type="match status" value="1"/>
</dbReference>
<dbReference type="Proteomes" id="UP001212085">
    <property type="component" value="Chromosome"/>
</dbReference>
<evidence type="ECO:0000313" key="7">
    <source>
        <dbReference type="Proteomes" id="UP001212085"/>
    </source>
</evidence>
<evidence type="ECO:0000256" key="1">
    <source>
        <dbReference type="ARBA" id="ARBA00004141"/>
    </source>
</evidence>
<dbReference type="PANTHER" id="PTHR43847:SF1">
    <property type="entry name" value="BLL3993 PROTEIN"/>
    <property type="match status" value="1"/>
</dbReference>
<dbReference type="Pfam" id="PF04140">
    <property type="entry name" value="ICMT"/>
    <property type="match status" value="1"/>
</dbReference>
<evidence type="ECO:0000313" key="6">
    <source>
        <dbReference type="EMBL" id="WBB05632.1"/>
    </source>
</evidence>
<proteinExistence type="predicted"/>
<dbReference type="InterPro" id="IPR052527">
    <property type="entry name" value="Metal_cation-efflux_comp"/>
</dbReference>
<name>A0ABY7LVJ4_STRAY</name>
<feature type="transmembrane region" description="Helical" evidence="5">
    <location>
        <begin position="36"/>
        <end position="56"/>
    </location>
</feature>